<dbReference type="Gene3D" id="2.40.50.140">
    <property type="entry name" value="Nucleic acid-binding proteins"/>
    <property type="match status" value="1"/>
</dbReference>
<feature type="compositionally biased region" description="Low complexity" evidence="1">
    <location>
        <begin position="204"/>
        <end position="214"/>
    </location>
</feature>
<feature type="compositionally biased region" description="Low complexity" evidence="1">
    <location>
        <begin position="333"/>
        <end position="343"/>
    </location>
</feature>
<feature type="compositionally biased region" description="Basic residues" evidence="1">
    <location>
        <begin position="160"/>
        <end position="185"/>
    </location>
</feature>
<feature type="region of interest" description="Disordered" evidence="1">
    <location>
        <begin position="1"/>
        <end position="37"/>
    </location>
</feature>
<dbReference type="InterPro" id="IPR050181">
    <property type="entry name" value="Cold_shock_domain"/>
</dbReference>
<dbReference type="PANTHER" id="PTHR11544">
    <property type="entry name" value="COLD SHOCK DOMAIN CONTAINING PROTEINS"/>
    <property type="match status" value="1"/>
</dbReference>
<name>L5MK71_MYODS</name>
<accession>L5MK71</accession>
<evidence type="ECO:0000313" key="4">
    <source>
        <dbReference type="Proteomes" id="UP000010556"/>
    </source>
</evidence>
<dbReference type="PROSITE" id="PS00352">
    <property type="entry name" value="CSD_1"/>
    <property type="match status" value="1"/>
</dbReference>
<dbReference type="Pfam" id="PF00313">
    <property type="entry name" value="CSD"/>
    <property type="match status" value="1"/>
</dbReference>
<feature type="domain" description="CSD" evidence="2">
    <location>
        <begin position="78"/>
        <end position="147"/>
    </location>
</feature>
<dbReference type="SUPFAM" id="SSF50249">
    <property type="entry name" value="Nucleic acid-binding proteins"/>
    <property type="match status" value="1"/>
</dbReference>
<dbReference type="SMART" id="SM00357">
    <property type="entry name" value="CSP"/>
    <property type="match status" value="1"/>
</dbReference>
<evidence type="ECO:0000256" key="1">
    <source>
        <dbReference type="SAM" id="MobiDB-lite"/>
    </source>
</evidence>
<keyword evidence="4" id="KW-1185">Reference proteome</keyword>
<dbReference type="InterPro" id="IPR012340">
    <property type="entry name" value="NA-bd_OB-fold"/>
</dbReference>
<dbReference type="Proteomes" id="UP000010556">
    <property type="component" value="Unassembled WGS sequence"/>
</dbReference>
<sequence>MSEAGEATLTEVAASDSPQAGSPEAGSLQARKKDLSSLGGGDSVQALVTSHLCEKSVPEATVAAGTKEKAPKQVIAKRVSGSVKWFNVKHGYGFIRRHDTQEDVFIHHSAITRNNPHKYQRSVGDGETVEFDVVQGKQGIEAANVTGPGGAPVEGSRFAANRRPRFRRGFHTRHRGQRRRLHLHRRPQDQRLRRFPPFHRARAVPRSPSAFAPASRPPRDAQLPGSAPAATPESSPPRRRLGLSYRLSRPRGRGMAPGPKSSEQLEAETKESGSDAGSAACGPNNPLHGQQQPPGAQDHSPEGGEEDTTRKDPAGKPACIDNQSSTSEEDAAVADATSAAQAQ</sequence>
<dbReference type="InterPro" id="IPR002059">
    <property type="entry name" value="CSP_DNA-bd"/>
</dbReference>
<dbReference type="AlphaFoldDB" id="L5MK71"/>
<dbReference type="InterPro" id="IPR019844">
    <property type="entry name" value="CSD_CS"/>
</dbReference>
<feature type="region of interest" description="Disordered" evidence="1">
    <location>
        <begin position="142"/>
        <end position="343"/>
    </location>
</feature>
<dbReference type="GO" id="GO:0003676">
    <property type="term" value="F:nucleic acid binding"/>
    <property type="evidence" value="ECO:0007669"/>
    <property type="project" value="InterPro"/>
</dbReference>
<gene>
    <name evidence="3" type="ORF">MDA_GLEAN10001395</name>
</gene>
<feature type="compositionally biased region" description="Basic residues" evidence="1">
    <location>
        <begin position="193"/>
        <end position="203"/>
    </location>
</feature>
<dbReference type="InterPro" id="IPR011129">
    <property type="entry name" value="CSD"/>
</dbReference>
<dbReference type="PROSITE" id="PS51857">
    <property type="entry name" value="CSD_2"/>
    <property type="match status" value="1"/>
</dbReference>
<evidence type="ECO:0000313" key="3">
    <source>
        <dbReference type="EMBL" id="ELK38717.1"/>
    </source>
</evidence>
<dbReference type="FunFam" id="2.40.50.140:FF:000274">
    <property type="entry name" value="Mitochondrial RNA binding protein"/>
    <property type="match status" value="1"/>
</dbReference>
<dbReference type="CDD" id="cd04458">
    <property type="entry name" value="CSP_CDS"/>
    <property type="match status" value="1"/>
</dbReference>
<reference evidence="4" key="1">
    <citation type="journal article" date="2013" name="Science">
        <title>Comparative analysis of bat genomes provides insight into the evolution of flight and immunity.</title>
        <authorList>
            <person name="Zhang G."/>
            <person name="Cowled C."/>
            <person name="Shi Z."/>
            <person name="Huang Z."/>
            <person name="Bishop-Lilly K.A."/>
            <person name="Fang X."/>
            <person name="Wynne J.W."/>
            <person name="Xiong Z."/>
            <person name="Baker M.L."/>
            <person name="Zhao W."/>
            <person name="Tachedjian M."/>
            <person name="Zhu Y."/>
            <person name="Zhou P."/>
            <person name="Jiang X."/>
            <person name="Ng J."/>
            <person name="Yang L."/>
            <person name="Wu L."/>
            <person name="Xiao J."/>
            <person name="Feng Y."/>
            <person name="Chen Y."/>
            <person name="Sun X."/>
            <person name="Zhang Y."/>
            <person name="Marsh G.A."/>
            <person name="Crameri G."/>
            <person name="Broder C.C."/>
            <person name="Frey K.G."/>
            <person name="Wang L.F."/>
            <person name="Wang J."/>
        </authorList>
    </citation>
    <scope>NUCLEOTIDE SEQUENCE [LARGE SCALE GENOMIC DNA]</scope>
</reference>
<dbReference type="EMBL" id="KB098387">
    <property type="protein sequence ID" value="ELK38717.1"/>
    <property type="molecule type" value="Genomic_DNA"/>
</dbReference>
<organism evidence="3 4">
    <name type="scientific">Myotis davidii</name>
    <name type="common">David's myotis</name>
    <dbReference type="NCBI Taxonomy" id="225400"/>
    <lineage>
        <taxon>Eukaryota</taxon>
        <taxon>Metazoa</taxon>
        <taxon>Chordata</taxon>
        <taxon>Craniata</taxon>
        <taxon>Vertebrata</taxon>
        <taxon>Euteleostomi</taxon>
        <taxon>Mammalia</taxon>
        <taxon>Eutheria</taxon>
        <taxon>Laurasiatheria</taxon>
        <taxon>Chiroptera</taxon>
        <taxon>Yangochiroptera</taxon>
        <taxon>Vespertilionidae</taxon>
        <taxon>Myotis</taxon>
    </lineage>
</organism>
<protein>
    <submittedName>
        <fullName evidence="3">Nuclease-sensitive element-binding protein 1</fullName>
    </submittedName>
</protein>
<evidence type="ECO:0000259" key="2">
    <source>
        <dbReference type="PROSITE" id="PS51857"/>
    </source>
</evidence>
<feature type="compositionally biased region" description="Low complexity" evidence="1">
    <location>
        <begin position="224"/>
        <end position="233"/>
    </location>
</feature>
<dbReference type="PRINTS" id="PR00050">
    <property type="entry name" value="COLDSHOCK"/>
</dbReference>
<proteinExistence type="predicted"/>
<feature type="compositionally biased region" description="Basic and acidic residues" evidence="1">
    <location>
        <begin position="299"/>
        <end position="314"/>
    </location>
</feature>
<dbReference type="eggNOG" id="KOG3070">
    <property type="taxonomic scope" value="Eukaryota"/>
</dbReference>